<comment type="pathway">
    <text evidence="2 5">Protein modification; protein ubiquitination.</text>
</comment>
<evidence type="ECO:0000313" key="8">
    <source>
        <dbReference type="Proteomes" id="UP001345219"/>
    </source>
</evidence>
<evidence type="ECO:0000256" key="5">
    <source>
        <dbReference type="RuleBase" id="RU369093"/>
    </source>
</evidence>
<dbReference type="PANTHER" id="PTHR22849:SF103">
    <property type="entry name" value="U-BOX DOMAIN-CONTAINING PROTEIN"/>
    <property type="match status" value="1"/>
</dbReference>
<dbReference type="InterPro" id="IPR011989">
    <property type="entry name" value="ARM-like"/>
</dbReference>
<keyword evidence="3 5" id="KW-0808">Transferase</keyword>
<evidence type="ECO:0000256" key="4">
    <source>
        <dbReference type="ARBA" id="ARBA00022786"/>
    </source>
</evidence>
<dbReference type="EC" id="2.3.2.27" evidence="5"/>
<comment type="catalytic activity">
    <reaction evidence="1 5">
        <text>S-ubiquitinyl-[E2 ubiquitin-conjugating enzyme]-L-cysteine + [acceptor protein]-L-lysine = [E2 ubiquitin-conjugating enzyme]-L-cysteine + N(6)-ubiquitinyl-[acceptor protein]-L-lysine.</text>
        <dbReference type="EC" id="2.3.2.27"/>
    </reaction>
</comment>
<feature type="domain" description="U-box" evidence="6">
    <location>
        <begin position="5"/>
        <end position="79"/>
    </location>
</feature>
<dbReference type="InterPro" id="IPR045210">
    <property type="entry name" value="RING-Ubox_PUB"/>
</dbReference>
<dbReference type="InterPro" id="IPR016024">
    <property type="entry name" value="ARM-type_fold"/>
</dbReference>
<reference evidence="7 8" key="1">
    <citation type="journal article" date="2023" name="Hortic Res">
        <title>Pangenome of water caltrop reveals structural variations and asymmetric subgenome divergence after allopolyploidization.</title>
        <authorList>
            <person name="Zhang X."/>
            <person name="Chen Y."/>
            <person name="Wang L."/>
            <person name="Yuan Y."/>
            <person name="Fang M."/>
            <person name="Shi L."/>
            <person name="Lu R."/>
            <person name="Comes H.P."/>
            <person name="Ma Y."/>
            <person name="Chen Y."/>
            <person name="Huang G."/>
            <person name="Zhou Y."/>
            <person name="Zheng Z."/>
            <person name="Qiu Y."/>
        </authorList>
    </citation>
    <scope>NUCLEOTIDE SEQUENCE [LARGE SCALE GENOMIC DNA]</scope>
    <source>
        <tissue evidence="7">Roots</tissue>
    </source>
</reference>
<dbReference type="Pfam" id="PF04564">
    <property type="entry name" value="U-box"/>
    <property type="match status" value="1"/>
</dbReference>
<name>A0AAN7PZA6_9MYRT</name>
<sequence>MMASSIPHLFRCPISLELFTDPVTLCTGQTYERSSIEKWMAAGNLTCPVTMQKLHDTSVVPNHTLRHLIDQWFQGTGLDEPFLLSLKQNLSSDQATITSKIQALGTIRALLEESPWIHSHINQLGFVPLLIELISGGSVTRPSAEWLRLVEEGLACIVDILALRPSDGSLCKMFQEGFRLASFKILFKQGSDRIMVLMCKAVEMLSVSSETKYPCQIMREIVVLICHNEEEISRAALRAVHALCCLENNLENLVKAGAVEGVIGFILRDDQNDKVKDLTAAAASTLEKLVGIDEGKEALLNHPYGVVAIVRNVFRVSSDRQSIESALNSLMVMCSGSASSRASHQAIDAGVLSQLLLLLQSHYSSRTKTKARTLLKLLGT</sequence>
<dbReference type="PANTHER" id="PTHR22849">
    <property type="entry name" value="WDSAM1 PROTEIN"/>
    <property type="match status" value="1"/>
</dbReference>
<dbReference type="EMBL" id="JAXIOK010000013">
    <property type="protein sequence ID" value="KAK4756363.1"/>
    <property type="molecule type" value="Genomic_DNA"/>
</dbReference>
<comment type="caution">
    <text evidence="7">The sequence shown here is derived from an EMBL/GenBank/DDBJ whole genome shotgun (WGS) entry which is preliminary data.</text>
</comment>
<evidence type="ECO:0000256" key="2">
    <source>
        <dbReference type="ARBA" id="ARBA00004906"/>
    </source>
</evidence>
<dbReference type="Proteomes" id="UP001345219">
    <property type="component" value="Chromosome 6"/>
</dbReference>
<evidence type="ECO:0000256" key="1">
    <source>
        <dbReference type="ARBA" id="ARBA00000900"/>
    </source>
</evidence>
<dbReference type="Pfam" id="PF25598">
    <property type="entry name" value="ARM_PUB"/>
    <property type="match status" value="1"/>
</dbReference>
<dbReference type="PROSITE" id="PS51698">
    <property type="entry name" value="U_BOX"/>
    <property type="match status" value="1"/>
</dbReference>
<dbReference type="SUPFAM" id="SSF48371">
    <property type="entry name" value="ARM repeat"/>
    <property type="match status" value="1"/>
</dbReference>
<protein>
    <recommendedName>
        <fullName evidence="5 6">U-box domain-containing protein</fullName>
        <ecNumber evidence="5">2.3.2.27</ecNumber>
    </recommendedName>
    <alternativeName>
        <fullName evidence="5">RING-type E3 ubiquitin transferase PUB</fullName>
    </alternativeName>
</protein>
<dbReference type="InterPro" id="IPR003613">
    <property type="entry name" value="Ubox_domain"/>
</dbReference>
<gene>
    <name evidence="7" type="ORF">SAY87_006490</name>
</gene>
<comment type="function">
    <text evidence="5">Functions as an E3 ubiquitin ligase.</text>
</comment>
<dbReference type="Gene3D" id="1.25.10.10">
    <property type="entry name" value="Leucine-rich Repeat Variant"/>
    <property type="match status" value="1"/>
</dbReference>
<dbReference type="SUPFAM" id="SSF57850">
    <property type="entry name" value="RING/U-box"/>
    <property type="match status" value="1"/>
</dbReference>
<dbReference type="GO" id="GO:0061630">
    <property type="term" value="F:ubiquitin protein ligase activity"/>
    <property type="evidence" value="ECO:0007669"/>
    <property type="project" value="UniProtKB-UniRule"/>
</dbReference>
<keyword evidence="4 5" id="KW-0833">Ubl conjugation pathway</keyword>
<dbReference type="CDD" id="cd16664">
    <property type="entry name" value="RING-Ubox_PUB"/>
    <property type="match status" value="1"/>
</dbReference>
<organism evidence="7 8">
    <name type="scientific">Trapa incisa</name>
    <dbReference type="NCBI Taxonomy" id="236973"/>
    <lineage>
        <taxon>Eukaryota</taxon>
        <taxon>Viridiplantae</taxon>
        <taxon>Streptophyta</taxon>
        <taxon>Embryophyta</taxon>
        <taxon>Tracheophyta</taxon>
        <taxon>Spermatophyta</taxon>
        <taxon>Magnoliopsida</taxon>
        <taxon>eudicotyledons</taxon>
        <taxon>Gunneridae</taxon>
        <taxon>Pentapetalae</taxon>
        <taxon>rosids</taxon>
        <taxon>malvids</taxon>
        <taxon>Myrtales</taxon>
        <taxon>Lythraceae</taxon>
        <taxon>Trapa</taxon>
    </lineage>
</organism>
<keyword evidence="8" id="KW-1185">Reference proteome</keyword>
<evidence type="ECO:0000259" key="6">
    <source>
        <dbReference type="PROSITE" id="PS51698"/>
    </source>
</evidence>
<evidence type="ECO:0000313" key="7">
    <source>
        <dbReference type="EMBL" id="KAK4756363.1"/>
    </source>
</evidence>
<dbReference type="InterPro" id="IPR058678">
    <property type="entry name" value="ARM_PUB"/>
</dbReference>
<evidence type="ECO:0000256" key="3">
    <source>
        <dbReference type="ARBA" id="ARBA00022679"/>
    </source>
</evidence>
<dbReference type="Gene3D" id="3.30.40.10">
    <property type="entry name" value="Zinc/RING finger domain, C3HC4 (zinc finger)"/>
    <property type="match status" value="1"/>
</dbReference>
<proteinExistence type="predicted"/>
<accession>A0AAN7PZA6</accession>
<dbReference type="AlphaFoldDB" id="A0AAN7PZA6"/>
<dbReference type="FunFam" id="3.30.40.10:FF:000442">
    <property type="entry name" value="RING-type E3 ubiquitin transferase"/>
    <property type="match status" value="1"/>
</dbReference>
<dbReference type="SMART" id="SM00504">
    <property type="entry name" value="Ubox"/>
    <property type="match status" value="1"/>
</dbReference>
<dbReference type="GO" id="GO:0016567">
    <property type="term" value="P:protein ubiquitination"/>
    <property type="evidence" value="ECO:0007669"/>
    <property type="project" value="UniProtKB-UniRule"/>
</dbReference>
<dbReference type="InterPro" id="IPR045185">
    <property type="entry name" value="PUB22/23/24-like"/>
</dbReference>
<dbReference type="InterPro" id="IPR013083">
    <property type="entry name" value="Znf_RING/FYVE/PHD"/>
</dbReference>